<feature type="domain" description="4Fe-4S ferredoxin-type" evidence="1">
    <location>
        <begin position="178"/>
        <end position="207"/>
    </location>
</feature>
<dbReference type="PANTHER" id="PTHR42827:SF1">
    <property type="entry name" value="IRON-SULFUR CLUSTER-BINDING PROTEIN"/>
    <property type="match status" value="1"/>
</dbReference>
<dbReference type="PROSITE" id="PS51379">
    <property type="entry name" value="4FE4S_FER_2"/>
    <property type="match status" value="1"/>
</dbReference>
<proteinExistence type="predicted"/>
<dbReference type="InterPro" id="IPR036527">
    <property type="entry name" value="SCP2_sterol-bd_dom_sf"/>
</dbReference>
<dbReference type="InterPro" id="IPR017896">
    <property type="entry name" value="4Fe4S_Fe-S-bd"/>
</dbReference>
<gene>
    <name evidence="2" type="primary">queG_5</name>
    <name evidence="2" type="ORF">GALL_126260</name>
</gene>
<evidence type="ECO:0000259" key="1">
    <source>
        <dbReference type="PROSITE" id="PS51379"/>
    </source>
</evidence>
<dbReference type="SUPFAM" id="SSF55718">
    <property type="entry name" value="SCP-like"/>
    <property type="match status" value="1"/>
</dbReference>
<comment type="caution">
    <text evidence="2">The sequence shown here is derived from an EMBL/GenBank/DDBJ whole genome shotgun (WGS) entry which is preliminary data.</text>
</comment>
<evidence type="ECO:0000313" key="2">
    <source>
        <dbReference type="EMBL" id="OIR05314.1"/>
    </source>
</evidence>
<sequence>MHSNNSATATPLFTAGSTILDAEALRRLCLEAGADDAGFVELDRPSLASERPHLVRAFPPTRSLISFVLRMNRDNVRSPARSVANTEFHHTGDDSNDVARRITAALERAGVRALYPPMGFPMEADRWMSERMWIVSHKPVAEAAGMGRMGIHRNVIHPRFGNFIVLGTILVGAEISAYGRALDYNPCLECKLCVAACPVGAIGSDGTFAFSACMTHNYREFMGGFIDWVETVADSRNGRDYRRRVKESESVSVWQSLGFGPNYKAAYCMAVCPAGEDVIAPYLQSKKAFVDEIVRPLQAKEEPVYVIPGSDAETHVRKRFPHKTPRHVRNSLRPRSIPALLQGLALGFQRGKAGDLDATYHFRFTGAHRAEATVRISGGRIAVQSGHHGEATLRVDADSETWLGFVAKERSLPWALLTRRIRLRGNPRWLLAFGRCFS</sequence>
<dbReference type="EMBL" id="MLJW01000051">
    <property type="protein sequence ID" value="OIR05314.1"/>
    <property type="molecule type" value="Genomic_DNA"/>
</dbReference>
<dbReference type="SUPFAM" id="SSF46548">
    <property type="entry name" value="alpha-helical ferredoxin"/>
    <property type="match status" value="1"/>
</dbReference>
<dbReference type="PANTHER" id="PTHR42827">
    <property type="entry name" value="IRON-SULFUR CLUSTER-BINDING PROTEIN-RELATED"/>
    <property type="match status" value="1"/>
</dbReference>
<dbReference type="AlphaFoldDB" id="A0A1J5SAV1"/>
<dbReference type="GO" id="GO:0051536">
    <property type="term" value="F:iron-sulfur cluster binding"/>
    <property type="evidence" value="ECO:0007669"/>
    <property type="project" value="InterPro"/>
</dbReference>
<dbReference type="PROSITE" id="PS00198">
    <property type="entry name" value="4FE4S_FER_1"/>
    <property type="match status" value="1"/>
</dbReference>
<dbReference type="Gene3D" id="1.10.1060.10">
    <property type="entry name" value="Alpha-helical ferredoxin"/>
    <property type="match status" value="1"/>
</dbReference>
<dbReference type="InterPro" id="IPR009051">
    <property type="entry name" value="Helical_ferredxn"/>
</dbReference>
<protein>
    <submittedName>
        <fullName evidence="2">Epoxyqueuosine reductase</fullName>
    </submittedName>
</protein>
<name>A0A1J5SAV1_9ZZZZ</name>
<organism evidence="2">
    <name type="scientific">mine drainage metagenome</name>
    <dbReference type="NCBI Taxonomy" id="410659"/>
    <lineage>
        <taxon>unclassified sequences</taxon>
        <taxon>metagenomes</taxon>
        <taxon>ecological metagenomes</taxon>
    </lineage>
</organism>
<reference evidence="2" key="1">
    <citation type="submission" date="2016-10" db="EMBL/GenBank/DDBJ databases">
        <title>Sequence of Gallionella enrichment culture.</title>
        <authorList>
            <person name="Poehlein A."/>
            <person name="Muehling M."/>
            <person name="Daniel R."/>
        </authorList>
    </citation>
    <scope>NUCLEOTIDE SEQUENCE</scope>
</reference>
<accession>A0A1J5SAV1</accession>
<dbReference type="InterPro" id="IPR017900">
    <property type="entry name" value="4Fe4S_Fe_S_CS"/>
</dbReference>
<dbReference type="Gene3D" id="3.30.1050.10">
    <property type="entry name" value="SCP2 sterol-binding domain"/>
    <property type="match status" value="1"/>
</dbReference>